<sequence>MTFTQTQYFMSILQHFGFDGAKAISMPLVSGDQLSTTDGIPLFDPTLYRQMVGTLQYLTLTRLDIAHAVHFVCDRRSTTSFVVYIGNNLLSLGAKKQTIVSRSTARAEYRAQATSTAELIWFMHLLSNLDYTYLHPPCILIISMLSI</sequence>
<name>A0A2I4DN36_JUGRE</name>
<dbReference type="Gramene" id="Jr16_01100_p1">
    <property type="protein sequence ID" value="cds.Jr16_01100_p1"/>
    <property type="gene ID" value="Jr16_01100"/>
</dbReference>
<proteinExistence type="predicted"/>
<dbReference type="AlphaFoldDB" id="A0A2I4DN36"/>
<dbReference type="PANTHER" id="PTHR11439">
    <property type="entry name" value="GAG-POL-RELATED RETROTRANSPOSON"/>
    <property type="match status" value="1"/>
</dbReference>
<dbReference type="OrthoDB" id="1491145at2759"/>
<dbReference type="GeneID" id="108981768"/>
<organism evidence="1 2">
    <name type="scientific">Juglans regia</name>
    <name type="common">English walnut</name>
    <dbReference type="NCBI Taxonomy" id="51240"/>
    <lineage>
        <taxon>Eukaryota</taxon>
        <taxon>Viridiplantae</taxon>
        <taxon>Streptophyta</taxon>
        <taxon>Embryophyta</taxon>
        <taxon>Tracheophyta</taxon>
        <taxon>Spermatophyta</taxon>
        <taxon>Magnoliopsida</taxon>
        <taxon>eudicotyledons</taxon>
        <taxon>Gunneridae</taxon>
        <taxon>Pentapetalae</taxon>
        <taxon>rosids</taxon>
        <taxon>fabids</taxon>
        <taxon>Fagales</taxon>
        <taxon>Juglandaceae</taxon>
        <taxon>Juglans</taxon>
    </lineage>
</organism>
<dbReference type="RefSeq" id="XP_018808564.1">
    <property type="nucleotide sequence ID" value="XM_018953019.1"/>
</dbReference>
<dbReference type="KEGG" id="jre:108981768"/>
<gene>
    <name evidence="2" type="primary">LOC108981768</name>
</gene>
<dbReference type="CDD" id="cd09272">
    <property type="entry name" value="RNase_HI_RT_Ty1"/>
    <property type="match status" value="1"/>
</dbReference>
<dbReference type="PANTHER" id="PTHR11439:SF463">
    <property type="entry name" value="REVERSE TRANSCRIPTASE TY1_COPIA-TYPE DOMAIN-CONTAINING PROTEIN"/>
    <property type="match status" value="1"/>
</dbReference>
<accession>A0A2I4DN36</accession>
<evidence type="ECO:0000313" key="2">
    <source>
        <dbReference type="RefSeq" id="XP_018808564.1"/>
    </source>
</evidence>
<protein>
    <submittedName>
        <fullName evidence="2">Uncharacterized mitochondrial protein AtMg00810-like</fullName>
    </submittedName>
</protein>
<reference evidence="2" key="1">
    <citation type="submission" date="2025-08" db="UniProtKB">
        <authorList>
            <consortium name="RefSeq"/>
        </authorList>
    </citation>
    <scope>IDENTIFICATION</scope>
    <source>
        <tissue evidence="2">Leaves</tissue>
    </source>
</reference>
<dbReference type="Proteomes" id="UP000235220">
    <property type="component" value="Chromosome 16"/>
</dbReference>
<evidence type="ECO:0000313" key="1">
    <source>
        <dbReference type="Proteomes" id="UP000235220"/>
    </source>
</evidence>
<dbReference type="STRING" id="51240.A0A2I4DN36"/>
<keyword evidence="1" id="KW-1185">Reference proteome</keyword>